<sequence length="242" mass="28343">MYTAQYSTLQENVETVQDNLPQFADMTVIDKMKFLCDMFGEEGKFDFSHHKIPKRYQPFMRSLSRMSAKIMERKVFHKNEIGHTNKSLFFLFVFITIAYIYYSASMLELKSSGSHGFVLAYVLRYWIMTHAESTGTERNPKNEIGNFEEKQGTKLRVPDDKVAKLAEDLKNYSYRHLNTDEKNSVSNGLNPILDFSNNNNNTNSQRSIFNIIEWEDLVQKYDQPFKWNSIDYITKRVGKSTT</sequence>
<keyword evidence="1" id="KW-0472">Membrane</keyword>
<evidence type="ECO:0000313" key="3">
    <source>
        <dbReference type="Proteomes" id="UP001473302"/>
    </source>
</evidence>
<evidence type="ECO:0000256" key="1">
    <source>
        <dbReference type="SAM" id="Phobius"/>
    </source>
</evidence>
<dbReference type="EMBL" id="BAABUK010000003">
    <property type="protein sequence ID" value="GAA5807964.1"/>
    <property type="molecule type" value="Genomic_DNA"/>
</dbReference>
<keyword evidence="3" id="KW-1185">Reference proteome</keyword>
<reference evidence="2 3" key="1">
    <citation type="submission" date="2024-04" db="EMBL/GenBank/DDBJ databases">
        <title>genome sequences of Mucor flavus KT1a and Helicostylum pulchrum KT1b strains isolated from the surface of a dry-aged beef.</title>
        <authorList>
            <person name="Toyotome T."/>
            <person name="Hosono M."/>
            <person name="Torimaru M."/>
            <person name="Fukuda K."/>
            <person name="Mikami N."/>
        </authorList>
    </citation>
    <scope>NUCLEOTIDE SEQUENCE [LARGE SCALE GENOMIC DNA]</scope>
    <source>
        <strain evidence="2 3">KT1a</strain>
    </source>
</reference>
<dbReference type="Proteomes" id="UP001473302">
    <property type="component" value="Unassembled WGS sequence"/>
</dbReference>
<accession>A0ABP9YMA2</accession>
<keyword evidence="1" id="KW-1133">Transmembrane helix</keyword>
<proteinExistence type="predicted"/>
<feature type="transmembrane region" description="Helical" evidence="1">
    <location>
        <begin position="87"/>
        <end position="104"/>
    </location>
</feature>
<organism evidence="2 3">
    <name type="scientific">Mucor flavus</name>
    <dbReference type="NCBI Taxonomy" id="439312"/>
    <lineage>
        <taxon>Eukaryota</taxon>
        <taxon>Fungi</taxon>
        <taxon>Fungi incertae sedis</taxon>
        <taxon>Mucoromycota</taxon>
        <taxon>Mucoromycotina</taxon>
        <taxon>Mucoromycetes</taxon>
        <taxon>Mucorales</taxon>
        <taxon>Mucorineae</taxon>
        <taxon>Mucoraceae</taxon>
        <taxon>Mucor</taxon>
    </lineage>
</organism>
<protein>
    <submittedName>
        <fullName evidence="2">Uncharacterized protein</fullName>
    </submittedName>
</protein>
<keyword evidence="1" id="KW-0812">Transmembrane</keyword>
<evidence type="ECO:0000313" key="2">
    <source>
        <dbReference type="EMBL" id="GAA5807964.1"/>
    </source>
</evidence>
<comment type="caution">
    <text evidence="2">The sequence shown here is derived from an EMBL/GenBank/DDBJ whole genome shotgun (WGS) entry which is preliminary data.</text>
</comment>
<name>A0ABP9YMA2_9FUNG</name>
<gene>
    <name evidence="2" type="ORF">MFLAVUS_001344</name>
</gene>